<dbReference type="InterPro" id="IPR004155">
    <property type="entry name" value="PBS_lyase_HEAT"/>
</dbReference>
<dbReference type="EMBL" id="CP002521">
    <property type="protein sequence ID" value="ADX44574.1"/>
    <property type="molecule type" value="Genomic_DNA"/>
</dbReference>
<sequence length="197" mass="20640">MAALEQARTPRDAEELAEVLAQLEGPAEQQWPRAGLHPASLQVRRAAALQLARTASQQAAQHLRAILPELSSGDAVSVAEALALMIRVLQADVAPEALLEALGRLGDPTAVPAPVDQLSSPNARRRKGAAVALAQIANPAAGAPLVKLLLEEMHLEVAQASMQAWPAMGAEDDGALAALAVPGTRAFPLTYARQLRQ</sequence>
<dbReference type="Gene3D" id="1.25.10.10">
    <property type="entry name" value="Leucine-rich Repeat Variant"/>
    <property type="match status" value="1"/>
</dbReference>
<dbReference type="InterPro" id="IPR016024">
    <property type="entry name" value="ARM-type_fold"/>
</dbReference>
<dbReference type="Proteomes" id="UP000002482">
    <property type="component" value="Chromosome"/>
</dbReference>
<dbReference type="KEGG" id="aaa:Acav_0651"/>
<dbReference type="HOGENOM" id="CLU_1381512_0_0_4"/>
<evidence type="ECO:0008006" key="3">
    <source>
        <dbReference type="Google" id="ProtNLM"/>
    </source>
</evidence>
<accession>F0Q715</accession>
<dbReference type="SUPFAM" id="SSF48371">
    <property type="entry name" value="ARM repeat"/>
    <property type="match status" value="1"/>
</dbReference>
<proteinExistence type="predicted"/>
<dbReference type="SMART" id="SM00567">
    <property type="entry name" value="EZ_HEAT"/>
    <property type="match status" value="3"/>
</dbReference>
<organism evidence="1 2">
    <name type="scientific">Paracidovorax avenae (strain ATCC 19860 / DSM 7227 / CCUG 15838 / JCM 20985 / LMG 2117 / NCPPB 1011)</name>
    <name type="common">Acidovorax avenae</name>
    <dbReference type="NCBI Taxonomy" id="643561"/>
    <lineage>
        <taxon>Bacteria</taxon>
        <taxon>Pseudomonadati</taxon>
        <taxon>Pseudomonadota</taxon>
        <taxon>Betaproteobacteria</taxon>
        <taxon>Burkholderiales</taxon>
        <taxon>Comamonadaceae</taxon>
        <taxon>Paracidovorax</taxon>
    </lineage>
</organism>
<gene>
    <name evidence="1" type="ordered locus">Acav_0651</name>
</gene>
<dbReference type="InterPro" id="IPR011989">
    <property type="entry name" value="ARM-like"/>
</dbReference>
<dbReference type="AlphaFoldDB" id="F0Q715"/>
<reference evidence="1" key="1">
    <citation type="submission" date="2011-02" db="EMBL/GenBank/DDBJ databases">
        <title>Complete sequence of Acidovorax avenae subsp. avenae ATCC 19860.</title>
        <authorList>
            <consortium name="US DOE Joint Genome Institute"/>
            <person name="Lucas S."/>
            <person name="Copeland A."/>
            <person name="Lapidus A."/>
            <person name="Cheng J.-F."/>
            <person name="Goodwin L."/>
            <person name="Pitluck S."/>
            <person name="Chertkov O."/>
            <person name="Held B."/>
            <person name="Detter J.C."/>
            <person name="Han C."/>
            <person name="Tapia R."/>
            <person name="Land M."/>
            <person name="Hauser L."/>
            <person name="Kyrpides N."/>
            <person name="Ivanova N."/>
            <person name="Ovchinnikova G."/>
            <person name="Pagani I."/>
            <person name="Gordon S."/>
            <person name="Woyke T."/>
        </authorList>
    </citation>
    <scope>NUCLEOTIDE SEQUENCE</scope>
    <source>
        <strain evidence="1">ATCC 19860</strain>
    </source>
</reference>
<protein>
    <recommendedName>
        <fullName evidence="3">PBS lyase</fullName>
    </recommendedName>
</protein>
<dbReference type="Pfam" id="PF13646">
    <property type="entry name" value="HEAT_2"/>
    <property type="match status" value="1"/>
</dbReference>
<evidence type="ECO:0000313" key="2">
    <source>
        <dbReference type="Proteomes" id="UP000002482"/>
    </source>
</evidence>
<keyword evidence="2" id="KW-1185">Reference proteome</keyword>
<evidence type="ECO:0000313" key="1">
    <source>
        <dbReference type="EMBL" id="ADX44574.1"/>
    </source>
</evidence>
<name>F0Q715_PARA1</name>